<name>A0A7M2WVK2_9BACT</name>
<evidence type="ECO:0000313" key="3">
    <source>
        <dbReference type="EMBL" id="QOV89453.1"/>
    </source>
</evidence>
<dbReference type="KEGG" id="hbs:IPV69_25190"/>
<gene>
    <name evidence="3" type="ORF">IPV69_25190</name>
</gene>
<keyword evidence="1" id="KW-0812">Transmembrane</keyword>
<feature type="transmembrane region" description="Helical" evidence="1">
    <location>
        <begin position="68"/>
        <end position="89"/>
    </location>
</feature>
<evidence type="ECO:0000256" key="1">
    <source>
        <dbReference type="SAM" id="Phobius"/>
    </source>
</evidence>
<dbReference type="EMBL" id="CP063458">
    <property type="protein sequence ID" value="QOV89453.1"/>
    <property type="molecule type" value="Genomic_DNA"/>
</dbReference>
<keyword evidence="1" id="KW-1133">Transmembrane helix</keyword>
<proteinExistence type="predicted"/>
<keyword evidence="1" id="KW-0472">Membrane</keyword>
<protein>
    <submittedName>
        <fullName evidence="3">PH domain-containing protein</fullName>
    </submittedName>
</protein>
<dbReference type="InterPro" id="IPR005182">
    <property type="entry name" value="YdbS-like_PH"/>
</dbReference>
<evidence type="ECO:0000259" key="2">
    <source>
        <dbReference type="Pfam" id="PF03703"/>
    </source>
</evidence>
<dbReference type="RefSeq" id="WP_206292494.1">
    <property type="nucleotide sequence ID" value="NZ_CP063458.1"/>
</dbReference>
<dbReference type="Pfam" id="PF03703">
    <property type="entry name" value="bPH_2"/>
    <property type="match status" value="1"/>
</dbReference>
<dbReference type="PANTHER" id="PTHR37938">
    <property type="entry name" value="BLL0215 PROTEIN"/>
    <property type="match status" value="1"/>
</dbReference>
<feature type="domain" description="YdbS-like PH" evidence="2">
    <location>
        <begin position="93"/>
        <end position="165"/>
    </location>
</feature>
<evidence type="ECO:0000313" key="4">
    <source>
        <dbReference type="Proteomes" id="UP000593765"/>
    </source>
</evidence>
<accession>A0A7M2WVK2</accession>
<organism evidence="3 4">
    <name type="scientific">Humisphaera borealis</name>
    <dbReference type="NCBI Taxonomy" id="2807512"/>
    <lineage>
        <taxon>Bacteria</taxon>
        <taxon>Pseudomonadati</taxon>
        <taxon>Planctomycetota</taxon>
        <taxon>Phycisphaerae</taxon>
        <taxon>Tepidisphaerales</taxon>
        <taxon>Tepidisphaeraceae</taxon>
        <taxon>Humisphaera</taxon>
    </lineage>
</organism>
<dbReference type="PANTHER" id="PTHR37938:SF1">
    <property type="entry name" value="BLL0215 PROTEIN"/>
    <property type="match status" value="1"/>
</dbReference>
<dbReference type="AlphaFoldDB" id="A0A7M2WVK2"/>
<sequence>MAEQNREDPITGNPLPHREADDTEQIYFQGSPMLRAEIATGWLWILIGLVVIAIPIAWGVLAKAGSGPIWWVYLAGAVIGLIIILVPWIKTKAIAFKITNYRIDVERGIIARRINTMELWHVDDISFDQGFIERVLGVGTIFVYSNDKTTPKLRIHGLPSPRPLFDSLKQRIIAVKRQRGVIKMDVG</sequence>
<dbReference type="Proteomes" id="UP000593765">
    <property type="component" value="Chromosome"/>
</dbReference>
<feature type="transmembrane region" description="Helical" evidence="1">
    <location>
        <begin position="41"/>
        <end position="62"/>
    </location>
</feature>
<keyword evidence="4" id="KW-1185">Reference proteome</keyword>
<reference evidence="3 4" key="1">
    <citation type="submission" date="2020-10" db="EMBL/GenBank/DDBJ databases">
        <title>Wide distribution of Phycisphaera-like planctomycetes from WD2101 soil group in peatlands and genome analysis of the first cultivated representative.</title>
        <authorList>
            <person name="Dedysh S.N."/>
            <person name="Beletsky A.V."/>
            <person name="Ivanova A."/>
            <person name="Kulichevskaya I.S."/>
            <person name="Suzina N.E."/>
            <person name="Philippov D.A."/>
            <person name="Rakitin A.L."/>
            <person name="Mardanov A.V."/>
            <person name="Ravin N.V."/>
        </authorList>
    </citation>
    <scope>NUCLEOTIDE SEQUENCE [LARGE SCALE GENOMIC DNA]</scope>
    <source>
        <strain evidence="3 4">M1803</strain>
    </source>
</reference>